<feature type="domain" description="Peptidase M3A/M3B catalytic" evidence="8">
    <location>
        <begin position="232"/>
        <end position="679"/>
    </location>
</feature>
<dbReference type="InterPro" id="IPR001567">
    <property type="entry name" value="Pept_M3A_M3B_dom"/>
</dbReference>
<evidence type="ECO:0000313" key="10">
    <source>
        <dbReference type="Proteomes" id="UP000001029"/>
    </source>
</evidence>
<organism evidence="9 10">
    <name type="scientific">Elusimicrobium minutum (strain Pei191)</name>
    <dbReference type="NCBI Taxonomy" id="445932"/>
    <lineage>
        <taxon>Bacteria</taxon>
        <taxon>Pseudomonadati</taxon>
        <taxon>Elusimicrobiota</taxon>
        <taxon>Elusimicrobia</taxon>
        <taxon>Elusimicrobiales</taxon>
        <taxon>Elusimicrobiaceae</taxon>
        <taxon>Elusimicrobium</taxon>
    </lineage>
</organism>
<dbReference type="PANTHER" id="PTHR11804:SF84">
    <property type="entry name" value="SACCHAROLYSIN"/>
    <property type="match status" value="1"/>
</dbReference>
<evidence type="ECO:0000259" key="8">
    <source>
        <dbReference type="Pfam" id="PF01432"/>
    </source>
</evidence>
<proteinExistence type="inferred from homology"/>
<keyword evidence="6 7" id="KW-0482">Metalloprotease</keyword>
<dbReference type="OrthoDB" id="9773538at2"/>
<dbReference type="GO" id="GO:0006518">
    <property type="term" value="P:peptide metabolic process"/>
    <property type="evidence" value="ECO:0007669"/>
    <property type="project" value="TreeGrafter"/>
</dbReference>
<dbReference type="PANTHER" id="PTHR11804">
    <property type="entry name" value="PROTEASE M3 THIMET OLIGOPEPTIDASE-RELATED"/>
    <property type="match status" value="1"/>
</dbReference>
<keyword evidence="4 7" id="KW-0378">Hydrolase</keyword>
<dbReference type="InterPro" id="IPR024077">
    <property type="entry name" value="Neurolysin/TOP_dom2"/>
</dbReference>
<dbReference type="InterPro" id="IPR024080">
    <property type="entry name" value="Neurolysin/TOP_N"/>
</dbReference>
<evidence type="ECO:0000256" key="4">
    <source>
        <dbReference type="ARBA" id="ARBA00022801"/>
    </source>
</evidence>
<dbReference type="Gene3D" id="1.10.1370.10">
    <property type="entry name" value="Neurolysin, domain 3"/>
    <property type="match status" value="1"/>
</dbReference>
<evidence type="ECO:0000256" key="1">
    <source>
        <dbReference type="ARBA" id="ARBA00006040"/>
    </source>
</evidence>
<keyword evidence="3 7" id="KW-0479">Metal-binding</keyword>
<gene>
    <name evidence="9" type="ordered locus">Emin_1268</name>
</gene>
<evidence type="ECO:0000256" key="6">
    <source>
        <dbReference type="ARBA" id="ARBA00023049"/>
    </source>
</evidence>
<dbReference type="CDD" id="cd06455">
    <property type="entry name" value="M3A_TOP"/>
    <property type="match status" value="1"/>
</dbReference>
<sequence>MKKTIIILNSFFAAAFVFGESMDKMFKDGALRFDYTPAEIMLLEKQASERFEKNIAAVLSVPKEQRTFENTLLAFERAYTDYWYVPKALSLLTYFHKDEDVREAAAKLESKGSQFKASILARKDIYGALKEFSSLNPKLGNEEERLLAFWLAKFKRAGAELEGEAAKVYADLTSSKMENITKYNVNLMQNTDSLELTREELDGMSDVYINRLNKTKDGKYIVTLKYPDYNPFMANAKNAEARKALQIKFANRGGLENVGLLETVLAQRSITSRLLGYKDHPQYVLEDRMAKDEKTLKKFLSGIEKNLRPIGKKELKEYKALKDKEAGYKTDGFYLWDAPYYTNLYKKLYYNVDHEKIKEYFMTDTVIKGMFEIFGGLFGLVFERVDLPVWHEDVLVYKIKDAKTGAHISNFYMDLYPRDGKYTHAACWSFIDGFLLENGQYQTPSVVIASNLNPPGNGIPSLLTHSEVETLFHEFGHVLQMSLTHPKYASLGGDNITWDYIETHSQLLENWAWNKDTLKKISKHYKTGESLPNEMIDSLIKSKHAGVALPMLRQNFQGQLDYKYHKSNKHVDTTGVYEKLIKQIYLIPMTEGTYPQANFAHIMSLTDPYDVGYYVYAWSLVIADDIFSEFEKQGLDNKELGLKLRKYIYTPGLTEEPNEMVEKFLGRPYNNKAFLKNFGVK</sequence>
<accession>B2KE72</accession>
<evidence type="ECO:0000256" key="7">
    <source>
        <dbReference type="RuleBase" id="RU003435"/>
    </source>
</evidence>
<dbReference type="GO" id="GO:0046872">
    <property type="term" value="F:metal ion binding"/>
    <property type="evidence" value="ECO:0007669"/>
    <property type="project" value="UniProtKB-UniRule"/>
</dbReference>
<dbReference type="STRING" id="445932.Emin_1268"/>
<keyword evidence="10" id="KW-1185">Reference proteome</keyword>
<dbReference type="Gene3D" id="3.40.390.10">
    <property type="entry name" value="Collagenase (Catalytic Domain)"/>
    <property type="match status" value="1"/>
</dbReference>
<dbReference type="Pfam" id="PF01432">
    <property type="entry name" value="Peptidase_M3"/>
    <property type="match status" value="1"/>
</dbReference>
<comment type="similarity">
    <text evidence="1 7">Belongs to the peptidase M3 family.</text>
</comment>
<protein>
    <submittedName>
        <fullName evidence="9">Zn-dependent oligopeptidase</fullName>
        <ecNumber evidence="9">3.4.24.15</ecNumber>
    </submittedName>
</protein>
<keyword evidence="5 7" id="KW-0862">Zinc</keyword>
<dbReference type="GO" id="GO:0006508">
    <property type="term" value="P:proteolysis"/>
    <property type="evidence" value="ECO:0007669"/>
    <property type="project" value="UniProtKB-KW"/>
</dbReference>
<dbReference type="InterPro" id="IPR024079">
    <property type="entry name" value="MetalloPept_cat_dom_sf"/>
</dbReference>
<dbReference type="HOGENOM" id="CLU_001805_2_0_0"/>
<keyword evidence="2 7" id="KW-0645">Protease</keyword>
<reference evidence="9 10" key="1">
    <citation type="journal article" date="2009" name="Appl. Environ. Microbiol.">
        <title>Genomic analysis of 'Elusimicrobium minutum,' the first cultivated representative of the phylum 'Elusimicrobia' (formerly termite group 1).</title>
        <authorList>
            <person name="Herlemann D.P.R."/>
            <person name="Geissinger O."/>
            <person name="Ikeda-Ohtsubo W."/>
            <person name="Kunin V."/>
            <person name="Sun H."/>
            <person name="Lapidus A."/>
            <person name="Hugenholtz P."/>
            <person name="Brune A."/>
        </authorList>
    </citation>
    <scope>NUCLEOTIDE SEQUENCE [LARGE SCALE GENOMIC DNA]</scope>
    <source>
        <strain evidence="9 10">Pei191</strain>
    </source>
</reference>
<evidence type="ECO:0000256" key="2">
    <source>
        <dbReference type="ARBA" id="ARBA00022670"/>
    </source>
</evidence>
<dbReference type="InterPro" id="IPR045090">
    <property type="entry name" value="Pept_M3A_M3B"/>
</dbReference>
<dbReference type="EMBL" id="CP001055">
    <property type="protein sequence ID" value="ACC98818.1"/>
    <property type="molecule type" value="Genomic_DNA"/>
</dbReference>
<dbReference type="Gene3D" id="1.20.1050.40">
    <property type="entry name" value="Endopeptidase. Chain P, domain 1"/>
    <property type="match status" value="1"/>
</dbReference>
<dbReference type="SUPFAM" id="SSF55486">
    <property type="entry name" value="Metalloproteases ('zincins'), catalytic domain"/>
    <property type="match status" value="1"/>
</dbReference>
<dbReference type="KEGG" id="emi:Emin_1268"/>
<comment type="cofactor">
    <cofactor evidence="7">
        <name>Zn(2+)</name>
        <dbReference type="ChEBI" id="CHEBI:29105"/>
    </cofactor>
    <text evidence="7">Binds 1 zinc ion.</text>
</comment>
<dbReference type="AlphaFoldDB" id="B2KE72"/>
<name>B2KE72_ELUMP</name>
<evidence type="ECO:0000256" key="3">
    <source>
        <dbReference type="ARBA" id="ARBA00022723"/>
    </source>
</evidence>
<evidence type="ECO:0000256" key="5">
    <source>
        <dbReference type="ARBA" id="ARBA00022833"/>
    </source>
</evidence>
<evidence type="ECO:0000313" key="9">
    <source>
        <dbReference type="EMBL" id="ACC98818.1"/>
    </source>
</evidence>
<dbReference type="GO" id="GO:0004222">
    <property type="term" value="F:metalloendopeptidase activity"/>
    <property type="evidence" value="ECO:0007669"/>
    <property type="project" value="InterPro"/>
</dbReference>
<dbReference type="EC" id="3.4.24.15" evidence="9"/>
<dbReference type="Proteomes" id="UP000001029">
    <property type="component" value="Chromosome"/>
</dbReference>